<dbReference type="GO" id="GO:0016757">
    <property type="term" value="F:glycosyltransferase activity"/>
    <property type="evidence" value="ECO:0007669"/>
    <property type="project" value="InterPro"/>
</dbReference>
<dbReference type="Pfam" id="PF13439">
    <property type="entry name" value="Glyco_transf_4"/>
    <property type="match status" value="1"/>
</dbReference>
<dbReference type="RefSeq" id="WP_301188849.1">
    <property type="nucleotide sequence ID" value="NZ_JAPDPJ010000002.1"/>
</dbReference>
<sequence>MKVVYIIPGAGDSFYCGNCFRDNLQASALRKMGHDVIIMPLYLPLKNEAFKTNSPLFFPATTYFVAQKFFQKMTMPNWMKRLLGTDSMLSFASSMSGTTSAKGMEKMTMSMIEGDNPAFLKEVKQLTEWLKYEKPDVVHISTSLLIGIAKAIKTEINIPVVCSLLDEEVWIDSMKESYIDMAWKAIGQNLQYVDKLTTVSNYYKDYAQTKVPEIKHLEVIYPGIDLDVYKPGAQVENPTIGFFYRLNKKNGLDILAKAFVCLKKKNTIPNLKLKIGGGFTSQDKSFINKVKKILAAYIDDVEFVNSYSMSDHIEFYQSISVLSVPLTFNEGISVYTCEALACGIPSVEPKTGAFPEVIENGGVLYEPNNSDELCNALEYLLENKDRYDQAAKNARNRAIQLFDDKYMAQKLLTIYESIQ</sequence>
<organism evidence="4 5">
    <name type="scientific">Plebeiibacterium sediminum</name>
    <dbReference type="NCBI Taxonomy" id="2992112"/>
    <lineage>
        <taxon>Bacteria</taxon>
        <taxon>Pseudomonadati</taxon>
        <taxon>Bacteroidota</taxon>
        <taxon>Bacteroidia</taxon>
        <taxon>Marinilabiliales</taxon>
        <taxon>Marinilabiliaceae</taxon>
        <taxon>Plebeiibacterium</taxon>
    </lineage>
</organism>
<proteinExistence type="predicted"/>
<dbReference type="InterPro" id="IPR028098">
    <property type="entry name" value="Glyco_trans_4-like_N"/>
</dbReference>
<accession>A0AAE3M1S9</accession>
<dbReference type="Gene3D" id="3.40.50.2000">
    <property type="entry name" value="Glycogen Phosphorylase B"/>
    <property type="match status" value="2"/>
</dbReference>
<dbReference type="CDD" id="cd03801">
    <property type="entry name" value="GT4_PimA-like"/>
    <property type="match status" value="1"/>
</dbReference>
<evidence type="ECO:0000259" key="3">
    <source>
        <dbReference type="Pfam" id="PF13439"/>
    </source>
</evidence>
<feature type="domain" description="Glycosyltransferase subfamily 4-like N-terminal" evidence="3">
    <location>
        <begin position="116"/>
        <end position="227"/>
    </location>
</feature>
<dbReference type="SUPFAM" id="SSF53756">
    <property type="entry name" value="UDP-Glycosyltransferase/glycogen phosphorylase"/>
    <property type="match status" value="1"/>
</dbReference>
<gene>
    <name evidence="4" type="ORF">OM075_02305</name>
</gene>
<dbReference type="InterPro" id="IPR001296">
    <property type="entry name" value="Glyco_trans_1"/>
</dbReference>
<dbReference type="PANTHER" id="PTHR46401:SF2">
    <property type="entry name" value="GLYCOSYLTRANSFERASE WBBK-RELATED"/>
    <property type="match status" value="1"/>
</dbReference>
<dbReference type="PANTHER" id="PTHR46401">
    <property type="entry name" value="GLYCOSYLTRANSFERASE WBBK-RELATED"/>
    <property type="match status" value="1"/>
</dbReference>
<feature type="domain" description="Glycosyl transferase family 1" evidence="2">
    <location>
        <begin position="232"/>
        <end position="397"/>
    </location>
</feature>
<dbReference type="Proteomes" id="UP001209229">
    <property type="component" value="Unassembled WGS sequence"/>
</dbReference>
<keyword evidence="1" id="KW-0808">Transferase</keyword>
<evidence type="ECO:0000313" key="4">
    <source>
        <dbReference type="EMBL" id="MCW3785277.1"/>
    </source>
</evidence>
<dbReference type="EMBL" id="JAPDPJ010000002">
    <property type="protein sequence ID" value="MCW3785277.1"/>
    <property type="molecule type" value="Genomic_DNA"/>
</dbReference>
<protein>
    <submittedName>
        <fullName evidence="4">Glycosyltransferase family 4 protein</fullName>
    </submittedName>
</protein>
<keyword evidence="5" id="KW-1185">Reference proteome</keyword>
<comment type="caution">
    <text evidence="4">The sequence shown here is derived from an EMBL/GenBank/DDBJ whole genome shotgun (WGS) entry which is preliminary data.</text>
</comment>
<dbReference type="GO" id="GO:0009103">
    <property type="term" value="P:lipopolysaccharide biosynthetic process"/>
    <property type="evidence" value="ECO:0007669"/>
    <property type="project" value="TreeGrafter"/>
</dbReference>
<evidence type="ECO:0000313" key="5">
    <source>
        <dbReference type="Proteomes" id="UP001209229"/>
    </source>
</evidence>
<name>A0AAE3M1S9_9BACT</name>
<dbReference type="Pfam" id="PF00534">
    <property type="entry name" value="Glycos_transf_1"/>
    <property type="match status" value="1"/>
</dbReference>
<evidence type="ECO:0000259" key="2">
    <source>
        <dbReference type="Pfam" id="PF00534"/>
    </source>
</evidence>
<reference evidence="4" key="1">
    <citation type="submission" date="2022-10" db="EMBL/GenBank/DDBJ databases">
        <authorList>
            <person name="Yu W.X."/>
        </authorList>
    </citation>
    <scope>NUCLEOTIDE SEQUENCE</scope>
    <source>
        <strain evidence="4">AAT</strain>
    </source>
</reference>
<evidence type="ECO:0000256" key="1">
    <source>
        <dbReference type="ARBA" id="ARBA00022679"/>
    </source>
</evidence>
<dbReference type="AlphaFoldDB" id="A0AAE3M1S9"/>